<feature type="compositionally biased region" description="Polar residues" evidence="1">
    <location>
        <begin position="816"/>
        <end position="825"/>
    </location>
</feature>
<dbReference type="Proteomes" id="UP001597389">
    <property type="component" value="Unassembled WGS sequence"/>
</dbReference>
<keyword evidence="2" id="KW-1133">Transmembrane helix</keyword>
<feature type="transmembrane region" description="Helical" evidence="2">
    <location>
        <begin position="12"/>
        <end position="32"/>
    </location>
</feature>
<dbReference type="EMBL" id="JBHUJB010000089">
    <property type="protein sequence ID" value="MFD2160689.1"/>
    <property type="molecule type" value="Genomic_DNA"/>
</dbReference>
<dbReference type="InterPro" id="IPR052894">
    <property type="entry name" value="AsmA-related"/>
</dbReference>
<reference evidence="4" key="1">
    <citation type="journal article" date="2019" name="Int. J. Syst. Evol. Microbiol.">
        <title>The Global Catalogue of Microorganisms (GCM) 10K type strain sequencing project: providing services to taxonomists for standard genome sequencing and annotation.</title>
        <authorList>
            <consortium name="The Broad Institute Genomics Platform"/>
            <consortium name="The Broad Institute Genome Sequencing Center for Infectious Disease"/>
            <person name="Wu L."/>
            <person name="Ma J."/>
        </authorList>
    </citation>
    <scope>NUCLEOTIDE SEQUENCE [LARGE SCALE GENOMIC DNA]</scope>
    <source>
        <strain evidence="4">CCUG 57942</strain>
    </source>
</reference>
<dbReference type="RefSeq" id="WP_377089816.1">
    <property type="nucleotide sequence ID" value="NZ_JBHSJL010000014.1"/>
</dbReference>
<evidence type="ECO:0000256" key="1">
    <source>
        <dbReference type="SAM" id="MobiDB-lite"/>
    </source>
</evidence>
<dbReference type="PANTHER" id="PTHR30441">
    <property type="entry name" value="DUF748 DOMAIN-CONTAINING PROTEIN"/>
    <property type="match status" value="1"/>
</dbReference>
<accession>A0ABW4ZFP9</accession>
<comment type="caution">
    <text evidence="3">The sequence shown here is derived from an EMBL/GenBank/DDBJ whole genome shotgun (WGS) entry which is preliminary data.</text>
</comment>
<evidence type="ECO:0000313" key="4">
    <source>
        <dbReference type="Proteomes" id="UP001597389"/>
    </source>
</evidence>
<gene>
    <name evidence="3" type="ORF">ACFSW8_17425</name>
</gene>
<proteinExistence type="predicted"/>
<keyword evidence="2" id="KW-0472">Membrane</keyword>
<dbReference type="PANTHER" id="PTHR30441:SF8">
    <property type="entry name" value="DUF748 DOMAIN-CONTAINING PROTEIN"/>
    <property type="match status" value="1"/>
</dbReference>
<evidence type="ECO:0000256" key="2">
    <source>
        <dbReference type="SAM" id="Phobius"/>
    </source>
</evidence>
<organism evidence="3 4">
    <name type="scientific">Rubritalea tangerina</name>
    <dbReference type="NCBI Taxonomy" id="430798"/>
    <lineage>
        <taxon>Bacteria</taxon>
        <taxon>Pseudomonadati</taxon>
        <taxon>Verrucomicrobiota</taxon>
        <taxon>Verrucomicrobiia</taxon>
        <taxon>Verrucomicrobiales</taxon>
        <taxon>Rubritaleaceae</taxon>
        <taxon>Rubritalea</taxon>
    </lineage>
</organism>
<evidence type="ECO:0000313" key="3">
    <source>
        <dbReference type="EMBL" id="MFD2160689.1"/>
    </source>
</evidence>
<keyword evidence="4" id="KW-1185">Reference proteome</keyword>
<feature type="region of interest" description="Disordered" evidence="1">
    <location>
        <begin position="816"/>
        <end position="848"/>
    </location>
</feature>
<keyword evidence="2" id="KW-0812">Transmembrane</keyword>
<name>A0ABW4ZFP9_9BACT</name>
<sequence>MTIRRLLIRLRVLITLIIASGVVAGIASLIYLHEKGFSDAAGDRVAEEMERYGIYAEFDNLSFHLINGLTANNVRLFRSIERNVQIAELPALAIHVDKTKLMRGNLKINTISLTDAQLAIPLVRGEAQSPVINISDVSGSIDLPGAQSLSTTDLTGLYEGIRVTISCNIWRDAPKEDFVPDPESKSRRIAQYSQFLEQLQNWNWPSDSPPELKIFIEGNLSNPNKVDFDFLVQAKELDYKDYKMQDIELEGDWNQNLITLDNLAFSHQGERCQLVADFDLQQKNGRVKIDSTLHIQNFAKKVFNKRIMERFSSAGKTHIIASGKFQLPNEQQPKLDLQLTGNISGSDFSFNGASVNDLTTEFSWNNGDLYLDKLHVIHPNGKLHGRIIIKDQRVRYKMVSSLPARDYFPFIRSEPLKRELSKLNFTSKSYIDVHASGRMNLEDKTDWESHGHAELRHFSHNGVPVSYAQGKYRLDRTTATFTDLTATFDYSDYAMRKAYNGPKSGTLTAKSFHFDWPKRSTEIKTIRGTAWPAPVLRLFAPKIADHLENYKFHLPPTVSCSGLVSWAKGSANKMRLVVGFTSTGLTEFNFLKKNIGLTNIKGQVTVLPDKVQINKLSSRVFGGNASGYIHVTPSDSSYSGRFQWDKLRLKSISSTYGFKGLNQGSLTGSFTFRGKGSAIKTLNGHGNLALSNGDLFAVPLFGPLSSLIDSVVNPLANQQLLHERARDFSCNFSAKNGIFYSNDLTSMTPSTTFTGEGWIDLNKELLDITIRMNFRGLMGLAEVPMKVIELPFQALKTVLTGKEVKGLRQFRGSGKISSPNWQFTPFQPPRDGKNDPIFRKPPRAQVVK</sequence>
<protein>
    <submittedName>
        <fullName evidence="3">AsmA-like C-terminal region-containing protein</fullName>
    </submittedName>
</protein>